<organism evidence="3 4">
    <name type="scientific">Fuerstiella marisgermanici</name>
    <dbReference type="NCBI Taxonomy" id="1891926"/>
    <lineage>
        <taxon>Bacteria</taxon>
        <taxon>Pseudomonadati</taxon>
        <taxon>Planctomycetota</taxon>
        <taxon>Planctomycetia</taxon>
        <taxon>Planctomycetales</taxon>
        <taxon>Planctomycetaceae</taxon>
        <taxon>Fuerstiella</taxon>
    </lineage>
</organism>
<name>A0A1P8WAW6_9PLAN</name>
<feature type="chain" id="PRO_5012410884" description="Lipoprotein" evidence="2">
    <location>
        <begin position="30"/>
        <end position="157"/>
    </location>
</feature>
<keyword evidence="2" id="KW-0732">Signal</keyword>
<feature type="region of interest" description="Disordered" evidence="1">
    <location>
        <begin position="30"/>
        <end position="70"/>
    </location>
</feature>
<feature type="signal peptide" evidence="2">
    <location>
        <begin position="1"/>
        <end position="29"/>
    </location>
</feature>
<dbReference type="RefSeq" id="WP_077022998.1">
    <property type="nucleotide sequence ID" value="NZ_CP017641.1"/>
</dbReference>
<reference evidence="3 4" key="1">
    <citation type="journal article" date="2016" name="Front. Microbiol.">
        <title>Fuerstia marisgermanicae gen. nov., sp. nov., an Unusual Member of the Phylum Planctomycetes from the German Wadden Sea.</title>
        <authorList>
            <person name="Kohn T."/>
            <person name="Heuer A."/>
            <person name="Jogler M."/>
            <person name="Vollmers J."/>
            <person name="Boedeker C."/>
            <person name="Bunk B."/>
            <person name="Rast P."/>
            <person name="Borchert D."/>
            <person name="Glockner I."/>
            <person name="Freese H.M."/>
            <person name="Klenk H.P."/>
            <person name="Overmann J."/>
            <person name="Kaster A.K."/>
            <person name="Rohde M."/>
            <person name="Wiegand S."/>
            <person name="Jogler C."/>
        </authorList>
    </citation>
    <scope>NUCLEOTIDE SEQUENCE [LARGE SCALE GENOMIC DNA]</scope>
    <source>
        <strain evidence="3 4">NH11</strain>
    </source>
</reference>
<evidence type="ECO:0008006" key="5">
    <source>
        <dbReference type="Google" id="ProtNLM"/>
    </source>
</evidence>
<evidence type="ECO:0000313" key="3">
    <source>
        <dbReference type="EMBL" id="APZ91199.1"/>
    </source>
</evidence>
<dbReference type="AlphaFoldDB" id="A0A1P8WAW6"/>
<dbReference type="KEGG" id="fmr:Fuma_00785"/>
<dbReference type="PROSITE" id="PS51257">
    <property type="entry name" value="PROKAR_LIPOPROTEIN"/>
    <property type="match status" value="1"/>
</dbReference>
<evidence type="ECO:0000256" key="2">
    <source>
        <dbReference type="SAM" id="SignalP"/>
    </source>
</evidence>
<sequence precursor="true">MRSIFNAAVVRTFTCVAFGLLFVGCVDSAGPSANPPRPPKKAEAPVAGRPKTTDDIGEFNPDDGKETVDSKVKISNPITGALEAYGPLKQQAAELGVTKAVQLFHALEGRYPKDHDEFMTRIIKENHIRLPVLGAGKKYEYDVANHELVVVRDTGKK</sequence>
<dbReference type="EMBL" id="CP017641">
    <property type="protein sequence ID" value="APZ91199.1"/>
    <property type="molecule type" value="Genomic_DNA"/>
</dbReference>
<keyword evidence="4" id="KW-1185">Reference proteome</keyword>
<accession>A0A1P8WAW6</accession>
<dbReference type="OrthoDB" id="213044at2"/>
<protein>
    <recommendedName>
        <fullName evidence="5">Lipoprotein</fullName>
    </recommendedName>
</protein>
<evidence type="ECO:0000256" key="1">
    <source>
        <dbReference type="SAM" id="MobiDB-lite"/>
    </source>
</evidence>
<gene>
    <name evidence="3" type="ORF">Fuma_00785</name>
</gene>
<evidence type="ECO:0000313" key="4">
    <source>
        <dbReference type="Proteomes" id="UP000187735"/>
    </source>
</evidence>
<proteinExistence type="predicted"/>
<dbReference type="STRING" id="1891926.Fuma_00785"/>
<dbReference type="Proteomes" id="UP000187735">
    <property type="component" value="Chromosome"/>
</dbReference>